<comment type="caution">
    <text evidence="1">The sequence shown here is derived from an EMBL/GenBank/DDBJ whole genome shotgun (WGS) entry which is preliminary data.</text>
</comment>
<gene>
    <name evidence="1" type="ORF">Pint_31056</name>
</gene>
<evidence type="ECO:0000313" key="2">
    <source>
        <dbReference type="Proteomes" id="UP001163603"/>
    </source>
</evidence>
<proteinExistence type="predicted"/>
<organism evidence="1 2">
    <name type="scientific">Pistacia integerrima</name>
    <dbReference type="NCBI Taxonomy" id="434235"/>
    <lineage>
        <taxon>Eukaryota</taxon>
        <taxon>Viridiplantae</taxon>
        <taxon>Streptophyta</taxon>
        <taxon>Embryophyta</taxon>
        <taxon>Tracheophyta</taxon>
        <taxon>Spermatophyta</taxon>
        <taxon>Magnoliopsida</taxon>
        <taxon>eudicotyledons</taxon>
        <taxon>Gunneridae</taxon>
        <taxon>Pentapetalae</taxon>
        <taxon>rosids</taxon>
        <taxon>malvids</taxon>
        <taxon>Sapindales</taxon>
        <taxon>Anacardiaceae</taxon>
        <taxon>Pistacia</taxon>
    </lineage>
</organism>
<dbReference type="Proteomes" id="UP001163603">
    <property type="component" value="Chromosome 11"/>
</dbReference>
<name>A0ACC0XLK3_9ROSI</name>
<dbReference type="EMBL" id="CM047746">
    <property type="protein sequence ID" value="KAJ0020154.1"/>
    <property type="molecule type" value="Genomic_DNA"/>
</dbReference>
<keyword evidence="2" id="KW-1185">Reference proteome</keyword>
<reference evidence="2" key="1">
    <citation type="journal article" date="2023" name="G3 (Bethesda)">
        <title>Genome assembly and association tests identify interacting loci associated with vigor, precocity, and sex in interspecific pistachio rootstocks.</title>
        <authorList>
            <person name="Palmer W."/>
            <person name="Jacygrad E."/>
            <person name="Sagayaradj S."/>
            <person name="Cavanaugh K."/>
            <person name="Han R."/>
            <person name="Bertier L."/>
            <person name="Beede B."/>
            <person name="Kafkas S."/>
            <person name="Golino D."/>
            <person name="Preece J."/>
            <person name="Michelmore R."/>
        </authorList>
    </citation>
    <scope>NUCLEOTIDE SEQUENCE [LARGE SCALE GENOMIC DNA]</scope>
</reference>
<accession>A0ACC0XLK3</accession>
<protein>
    <submittedName>
        <fullName evidence="1">Uncharacterized protein</fullName>
    </submittedName>
</protein>
<sequence length="172" mass="19224">MDPSISKDGTGKVPTKIAASTTSEPKRFLKRSEAQVDSAQTLQEPEQETTSAQKKRVLEALRLSADECSRPLNKCNIDQLLQQIRAALNQHDGISIPDGIKLIKDLTSYELQMVLIHCLSDEDSMFESTRACHNSRVKSLEAELESKHAEIKALKKQATASEQKASRLKRRH</sequence>
<evidence type="ECO:0000313" key="1">
    <source>
        <dbReference type="EMBL" id="KAJ0020154.1"/>
    </source>
</evidence>